<keyword evidence="7 14" id="KW-0418">Kinase</keyword>
<dbReference type="RefSeq" id="WP_017846976.1">
    <property type="nucleotide sequence ID" value="NZ_AOUH01000018.1"/>
</dbReference>
<sequence>MKGANSLSRQIILSMSAVVLCVITLAIVGTYVFYGLLWSFAPLSDAEMDEWLPSGMEWAWMSLITCVSLGVGVAAAIKLSRRILMPLNSVAASLRRLADGDLDARAVAPDQSLGEAALLVDDFNSMANRLKRMAEEQAFWNAAIAHELRTPLTILRGRLQGLAEGVFEPDTAQFYSLLTQVEGLTRLVEDLRVVGLGDSGYLKLEPDYADLATDLEAEARLFESSLRSAGFVLHLDLLKGPIRCDRARIRQALLALLDNIRRHATPGNVWVQLGSQHSRNFLRVTDEGPGVDDAFATYIFDAFQRGESSRSRAQGGSGLGLAVVRAIAIAHGGTVSCRTSINGGTVFELSWPTTTQSLDTDTESTEV</sequence>
<dbReference type="InterPro" id="IPR050428">
    <property type="entry name" value="TCS_sensor_his_kinase"/>
</dbReference>
<keyword evidence="4" id="KW-0597">Phosphoprotein</keyword>
<dbReference type="InterPro" id="IPR003660">
    <property type="entry name" value="HAMP_dom"/>
</dbReference>
<dbReference type="PROSITE" id="PS50885">
    <property type="entry name" value="HAMP"/>
    <property type="match status" value="1"/>
</dbReference>
<dbReference type="InterPro" id="IPR003594">
    <property type="entry name" value="HATPase_dom"/>
</dbReference>
<proteinExistence type="predicted"/>
<comment type="subcellular location">
    <subcellularLocation>
        <location evidence="2">Membrane</location>
    </subcellularLocation>
</comment>
<dbReference type="InterPro" id="IPR036890">
    <property type="entry name" value="HATPase_C_sf"/>
</dbReference>
<evidence type="ECO:0000256" key="2">
    <source>
        <dbReference type="ARBA" id="ARBA00004370"/>
    </source>
</evidence>
<evidence type="ECO:0000256" key="11">
    <source>
        <dbReference type="SAM" id="Phobius"/>
    </source>
</evidence>
<dbReference type="Gene3D" id="1.10.287.130">
    <property type="match status" value="1"/>
</dbReference>
<dbReference type="SMART" id="SM00304">
    <property type="entry name" value="HAMP"/>
    <property type="match status" value="1"/>
</dbReference>
<dbReference type="Pfam" id="PF00512">
    <property type="entry name" value="HisKA"/>
    <property type="match status" value="1"/>
</dbReference>
<dbReference type="Pfam" id="PF02518">
    <property type="entry name" value="HATPase_c"/>
    <property type="match status" value="1"/>
</dbReference>
<dbReference type="AlphaFoldDB" id="A0A1D3K0E0"/>
<protein>
    <recommendedName>
        <fullName evidence="3">histidine kinase</fullName>
        <ecNumber evidence="3">2.7.13.3</ecNumber>
    </recommendedName>
</protein>
<dbReference type="Proteomes" id="UP000245431">
    <property type="component" value="Chromosome PVE_r1"/>
</dbReference>
<name>A0A1D3K0E0_PSEVE</name>
<evidence type="ECO:0000256" key="10">
    <source>
        <dbReference type="ARBA" id="ARBA00023136"/>
    </source>
</evidence>
<dbReference type="InterPro" id="IPR036097">
    <property type="entry name" value="HisK_dim/P_sf"/>
</dbReference>
<dbReference type="SUPFAM" id="SSF158472">
    <property type="entry name" value="HAMP domain-like"/>
    <property type="match status" value="1"/>
</dbReference>
<keyword evidence="10 11" id="KW-0472">Membrane</keyword>
<dbReference type="EC" id="2.7.13.3" evidence="3"/>
<keyword evidence="5" id="KW-0808">Transferase</keyword>
<comment type="catalytic activity">
    <reaction evidence="1">
        <text>ATP + protein L-histidine = ADP + protein N-phospho-L-histidine.</text>
        <dbReference type="EC" id="2.7.13.3"/>
    </reaction>
</comment>
<dbReference type="EMBL" id="LT599583">
    <property type="protein sequence ID" value="SBW81823.1"/>
    <property type="molecule type" value="Genomic_DNA"/>
</dbReference>
<keyword evidence="6 11" id="KW-0812">Transmembrane</keyword>
<dbReference type="InterPro" id="IPR003661">
    <property type="entry name" value="HisK_dim/P_dom"/>
</dbReference>
<evidence type="ECO:0000256" key="4">
    <source>
        <dbReference type="ARBA" id="ARBA00022553"/>
    </source>
</evidence>
<dbReference type="GO" id="GO:0000155">
    <property type="term" value="F:phosphorelay sensor kinase activity"/>
    <property type="evidence" value="ECO:0007669"/>
    <property type="project" value="InterPro"/>
</dbReference>
<accession>A0A1D3K0E0</accession>
<evidence type="ECO:0000256" key="9">
    <source>
        <dbReference type="ARBA" id="ARBA00023012"/>
    </source>
</evidence>
<dbReference type="PANTHER" id="PTHR45436">
    <property type="entry name" value="SENSOR HISTIDINE KINASE YKOH"/>
    <property type="match status" value="1"/>
</dbReference>
<dbReference type="SUPFAM" id="SSF47384">
    <property type="entry name" value="Homodimeric domain of signal transducing histidine kinase"/>
    <property type="match status" value="1"/>
</dbReference>
<keyword evidence="9" id="KW-0902">Two-component regulatory system</keyword>
<keyword evidence="8 11" id="KW-1133">Transmembrane helix</keyword>
<feature type="domain" description="Histidine kinase" evidence="12">
    <location>
        <begin position="143"/>
        <end position="355"/>
    </location>
</feature>
<evidence type="ECO:0000256" key="5">
    <source>
        <dbReference type="ARBA" id="ARBA00022679"/>
    </source>
</evidence>
<dbReference type="SMART" id="SM00387">
    <property type="entry name" value="HATPase_c"/>
    <property type="match status" value="1"/>
</dbReference>
<dbReference type="SMART" id="SM00388">
    <property type="entry name" value="HisKA"/>
    <property type="match status" value="1"/>
</dbReference>
<evidence type="ECO:0000259" key="13">
    <source>
        <dbReference type="PROSITE" id="PS50885"/>
    </source>
</evidence>
<evidence type="ECO:0000313" key="14">
    <source>
        <dbReference type="EMBL" id="SBW81823.1"/>
    </source>
</evidence>
<dbReference type="CDD" id="cd06225">
    <property type="entry name" value="HAMP"/>
    <property type="match status" value="1"/>
</dbReference>
<dbReference type="CDD" id="cd00082">
    <property type="entry name" value="HisKA"/>
    <property type="match status" value="1"/>
</dbReference>
<dbReference type="PROSITE" id="PS50109">
    <property type="entry name" value="HIS_KIN"/>
    <property type="match status" value="1"/>
</dbReference>
<dbReference type="InterPro" id="IPR005467">
    <property type="entry name" value="His_kinase_dom"/>
</dbReference>
<dbReference type="Gene3D" id="3.30.565.10">
    <property type="entry name" value="Histidine kinase-like ATPase, C-terminal domain"/>
    <property type="match status" value="1"/>
</dbReference>
<evidence type="ECO:0000256" key="7">
    <source>
        <dbReference type="ARBA" id="ARBA00022777"/>
    </source>
</evidence>
<evidence type="ECO:0000256" key="3">
    <source>
        <dbReference type="ARBA" id="ARBA00012438"/>
    </source>
</evidence>
<evidence type="ECO:0000256" key="6">
    <source>
        <dbReference type="ARBA" id="ARBA00022692"/>
    </source>
</evidence>
<dbReference type="PANTHER" id="PTHR45436:SF5">
    <property type="entry name" value="SENSOR HISTIDINE KINASE TRCS"/>
    <property type="match status" value="1"/>
</dbReference>
<dbReference type="PRINTS" id="PR00344">
    <property type="entry name" value="BCTRLSENSOR"/>
</dbReference>
<dbReference type="SUPFAM" id="SSF55874">
    <property type="entry name" value="ATPase domain of HSP90 chaperone/DNA topoisomerase II/histidine kinase"/>
    <property type="match status" value="1"/>
</dbReference>
<evidence type="ECO:0000256" key="1">
    <source>
        <dbReference type="ARBA" id="ARBA00000085"/>
    </source>
</evidence>
<evidence type="ECO:0000259" key="12">
    <source>
        <dbReference type="PROSITE" id="PS50109"/>
    </source>
</evidence>
<reference evidence="15" key="1">
    <citation type="submission" date="2016-07" db="EMBL/GenBank/DDBJ databases">
        <authorList>
            <person name="Florea S."/>
            <person name="Webb J.S."/>
            <person name="Jaromczyk J."/>
            <person name="Schardl C.L."/>
        </authorList>
    </citation>
    <scope>NUCLEOTIDE SEQUENCE [LARGE SCALE GENOMIC DNA]</scope>
    <source>
        <strain evidence="15">1YdBTEX2</strain>
    </source>
</reference>
<feature type="transmembrane region" description="Helical" evidence="11">
    <location>
        <begin position="58"/>
        <end position="77"/>
    </location>
</feature>
<feature type="domain" description="HAMP" evidence="13">
    <location>
        <begin position="81"/>
        <end position="135"/>
    </location>
</feature>
<dbReference type="CDD" id="cd00075">
    <property type="entry name" value="HATPase"/>
    <property type="match status" value="1"/>
</dbReference>
<evidence type="ECO:0000256" key="8">
    <source>
        <dbReference type="ARBA" id="ARBA00022989"/>
    </source>
</evidence>
<feature type="transmembrane region" description="Helical" evidence="11">
    <location>
        <begin position="12"/>
        <end position="38"/>
    </location>
</feature>
<dbReference type="Pfam" id="PF00672">
    <property type="entry name" value="HAMP"/>
    <property type="match status" value="1"/>
</dbReference>
<dbReference type="GO" id="GO:0005886">
    <property type="term" value="C:plasma membrane"/>
    <property type="evidence" value="ECO:0007669"/>
    <property type="project" value="TreeGrafter"/>
</dbReference>
<dbReference type="InterPro" id="IPR004358">
    <property type="entry name" value="Sig_transdc_His_kin-like_C"/>
</dbReference>
<organism evidence="14 15">
    <name type="scientific">Pseudomonas veronii 1YdBTEX2</name>
    <dbReference type="NCBI Taxonomy" id="1295141"/>
    <lineage>
        <taxon>Bacteria</taxon>
        <taxon>Pseudomonadati</taxon>
        <taxon>Pseudomonadota</taxon>
        <taxon>Gammaproteobacteria</taxon>
        <taxon>Pseudomonadales</taxon>
        <taxon>Pseudomonadaceae</taxon>
        <taxon>Pseudomonas</taxon>
    </lineage>
</organism>
<dbReference type="Gene3D" id="1.10.8.500">
    <property type="entry name" value="HAMP domain in histidine kinase"/>
    <property type="match status" value="1"/>
</dbReference>
<gene>
    <name evidence="14" type="ORF">PVE_R1G3941</name>
</gene>
<evidence type="ECO:0000313" key="15">
    <source>
        <dbReference type="Proteomes" id="UP000245431"/>
    </source>
</evidence>